<keyword evidence="2" id="KW-1185">Reference proteome</keyword>
<dbReference type="InterPro" id="IPR053737">
    <property type="entry name" value="Type_II_TA_Toxin"/>
</dbReference>
<evidence type="ECO:0008006" key="3">
    <source>
        <dbReference type="Google" id="ProtNLM"/>
    </source>
</evidence>
<dbReference type="AlphaFoldDB" id="A0A934QKL3"/>
<organism evidence="1 2">
    <name type="scientific">Rhodovibrio salinarum</name>
    <dbReference type="NCBI Taxonomy" id="1087"/>
    <lineage>
        <taxon>Bacteria</taxon>
        <taxon>Pseudomonadati</taxon>
        <taxon>Pseudomonadota</taxon>
        <taxon>Alphaproteobacteria</taxon>
        <taxon>Rhodospirillales</taxon>
        <taxon>Rhodovibrionaceae</taxon>
        <taxon>Rhodovibrio</taxon>
    </lineage>
</organism>
<evidence type="ECO:0000313" key="1">
    <source>
        <dbReference type="EMBL" id="MBK1698409.1"/>
    </source>
</evidence>
<dbReference type="Proteomes" id="UP000778970">
    <property type="component" value="Unassembled WGS sequence"/>
</dbReference>
<name>A0A934QKL3_9PROT</name>
<gene>
    <name evidence="1" type="ORF">CKO21_14265</name>
</gene>
<dbReference type="RefSeq" id="WP_051431982.1">
    <property type="nucleotide sequence ID" value="NZ_NRRE01000027.1"/>
</dbReference>
<accession>A0A934QKL3</accession>
<protein>
    <recommendedName>
        <fullName evidence="3">Death on curing protein</fullName>
    </recommendedName>
</protein>
<reference evidence="1" key="2">
    <citation type="journal article" date="2020" name="Microorganisms">
        <title>Osmotic Adaptation and Compatible Solute Biosynthesis of Phototrophic Bacteria as Revealed from Genome Analyses.</title>
        <authorList>
            <person name="Imhoff J.F."/>
            <person name="Rahn T."/>
            <person name="Kunzel S."/>
            <person name="Keller A."/>
            <person name="Neulinger S.C."/>
        </authorList>
    </citation>
    <scope>NUCLEOTIDE SEQUENCE</scope>
    <source>
        <strain evidence="1">DSM 9154</strain>
    </source>
</reference>
<dbReference type="InterPro" id="IPR006440">
    <property type="entry name" value="Doc"/>
</dbReference>
<dbReference type="EMBL" id="NRRE01000027">
    <property type="protein sequence ID" value="MBK1698409.1"/>
    <property type="molecule type" value="Genomic_DNA"/>
</dbReference>
<proteinExistence type="predicted"/>
<dbReference type="Gene3D" id="1.20.120.1870">
    <property type="entry name" value="Fic/DOC protein, Fido domain"/>
    <property type="match status" value="1"/>
</dbReference>
<sequence length="144" mass="15663">MATHEATFTPGGEPHWLPPEQLTQLNAEALGEGAQGPKLADLSGVERALQRPRQLYSYHDERDVVRLACAILVGLIEEKPFAQHNLGTGVAALMLFLEVNGYRWAGPDGPVLAAYVRALADGRYTEEGLAETLRPDIYPLQTAA</sequence>
<dbReference type="PANTHER" id="PTHR39426">
    <property type="entry name" value="HOMOLOGY TO DEATH-ON-CURING PROTEIN OF PHAGE P1"/>
    <property type="match status" value="1"/>
</dbReference>
<dbReference type="PANTHER" id="PTHR39426:SF1">
    <property type="entry name" value="HOMOLOGY TO DEATH-ON-CURING PROTEIN OF PHAGE P1"/>
    <property type="match status" value="1"/>
</dbReference>
<reference evidence="1" key="1">
    <citation type="submission" date="2017-08" db="EMBL/GenBank/DDBJ databases">
        <authorList>
            <person name="Imhoff J.F."/>
            <person name="Rahn T."/>
            <person name="Kuenzel S."/>
            <person name="Neulinger S.C."/>
        </authorList>
    </citation>
    <scope>NUCLEOTIDE SEQUENCE</scope>
    <source>
        <strain evidence="1">DSM 9154</strain>
    </source>
</reference>
<comment type="caution">
    <text evidence="1">The sequence shown here is derived from an EMBL/GenBank/DDBJ whole genome shotgun (WGS) entry which is preliminary data.</text>
</comment>
<dbReference type="GO" id="GO:0016301">
    <property type="term" value="F:kinase activity"/>
    <property type="evidence" value="ECO:0007669"/>
    <property type="project" value="InterPro"/>
</dbReference>
<evidence type="ECO:0000313" key="2">
    <source>
        <dbReference type="Proteomes" id="UP000778970"/>
    </source>
</evidence>